<dbReference type="Pfam" id="PF13540">
    <property type="entry name" value="RCC1_2"/>
    <property type="match status" value="1"/>
</dbReference>
<organism evidence="1 2">
    <name type="scientific">Ascoidea rubescens DSM 1968</name>
    <dbReference type="NCBI Taxonomy" id="1344418"/>
    <lineage>
        <taxon>Eukaryota</taxon>
        <taxon>Fungi</taxon>
        <taxon>Dikarya</taxon>
        <taxon>Ascomycota</taxon>
        <taxon>Saccharomycotina</taxon>
        <taxon>Saccharomycetes</taxon>
        <taxon>Ascoideaceae</taxon>
        <taxon>Ascoidea</taxon>
    </lineage>
</organism>
<dbReference type="Gene3D" id="2.130.10.30">
    <property type="entry name" value="Regulator of chromosome condensation 1/beta-lactamase-inhibitor protein II"/>
    <property type="match status" value="2"/>
</dbReference>
<dbReference type="InterPro" id="IPR009091">
    <property type="entry name" value="RCC1/BLIP-II"/>
</dbReference>
<dbReference type="AlphaFoldDB" id="A0A1D2VHL1"/>
<dbReference type="GO" id="GO:0005737">
    <property type="term" value="C:cytoplasm"/>
    <property type="evidence" value="ECO:0007669"/>
    <property type="project" value="TreeGrafter"/>
</dbReference>
<dbReference type="GeneID" id="30966826"/>
<protein>
    <submittedName>
        <fullName evidence="1">RCC1/BLIP-II protein</fullName>
    </submittedName>
</protein>
<accession>A0A1D2VHL1</accession>
<dbReference type="PANTHER" id="PTHR45982">
    <property type="entry name" value="REGULATOR OF CHROMOSOME CONDENSATION"/>
    <property type="match status" value="1"/>
</dbReference>
<dbReference type="GO" id="GO:0005085">
    <property type="term" value="F:guanyl-nucleotide exchange factor activity"/>
    <property type="evidence" value="ECO:0007669"/>
    <property type="project" value="TreeGrafter"/>
</dbReference>
<name>A0A1D2VHL1_9ASCO</name>
<dbReference type="RefSeq" id="XP_020047274.1">
    <property type="nucleotide sequence ID" value="XM_020193190.1"/>
</dbReference>
<dbReference type="InParanoid" id="A0A1D2VHL1"/>
<proteinExistence type="predicted"/>
<dbReference type="PANTHER" id="PTHR45982:SF1">
    <property type="entry name" value="REGULATOR OF CHROMOSOME CONDENSATION"/>
    <property type="match status" value="1"/>
</dbReference>
<sequence>MGLSIFDLGEDIFVNHILPKLEREDVNRLLLLNHPHLNALLSSNLASKYLYLISFNDKPIERTHTNWINLYKAREQAKFYDWGSNNGLRLGYSISSAPEANTHRRFFKKEVVKPTYLRCFHKSPIRQISSNGFSFQILLANGDLYVTGSSWNNHSSSPPGPRDSEDHFPSNIINRNLHIKFNSFVNRRSFSDFPRVIPVPGVFGLGGFRRPNIRFDHQLGAAQPSDAPHFPTLEHEIVTKKELENLEDDEIFVVSDDEDNSTVEPRFINKMKIPRNRLNSHIKFVQVSGGHFHFIALDNENNIWSWDIDNIDNQHIGIKLNFIDENGVNILDNNNPDTKKNYIKSIKAGWNLSACYIANIGLAIWNKREGLKTDKWDINTSVKTNFMIIPNTLNIIDYAFGEGFLIYINSKGKLYRLNLEWPSDGEFINENVAYELTPFNDIIKSKKSKYVRVFGNFLRFGAITDSDNVYLSDKLRMSLDSLMDYNSKSSYNEFRFYYDDYDDYDSDDDDDDKNNENDEDKSFKNSSNSLIRKFVDIIPELQKKGCHSIASGDHHNLALFDNGDLVSWGKELESCGCLGLGSHLEIKKKAEDIIRAKNKNKIATAPDQTQIKDSELNRYFELETRSIVVKRPMKIDLEEGYRVLAITSSGWHSGALIAKIGS</sequence>
<dbReference type="Proteomes" id="UP000095038">
    <property type="component" value="Unassembled WGS sequence"/>
</dbReference>
<keyword evidence="2" id="KW-1185">Reference proteome</keyword>
<dbReference type="OrthoDB" id="61110at2759"/>
<dbReference type="STRING" id="1344418.A0A1D2VHL1"/>
<dbReference type="SUPFAM" id="SSF50985">
    <property type="entry name" value="RCC1/BLIP-II"/>
    <property type="match status" value="1"/>
</dbReference>
<dbReference type="FunCoup" id="A0A1D2VHL1">
    <property type="interactions" value="93"/>
</dbReference>
<evidence type="ECO:0000313" key="1">
    <source>
        <dbReference type="EMBL" id="ODV60967.1"/>
    </source>
</evidence>
<dbReference type="InterPro" id="IPR051553">
    <property type="entry name" value="Ran_GTPase-activating"/>
</dbReference>
<gene>
    <name evidence="1" type="ORF">ASCRUDRAFT_75721</name>
</gene>
<reference evidence="2" key="1">
    <citation type="submission" date="2016-05" db="EMBL/GenBank/DDBJ databases">
        <title>Comparative genomics of biotechnologically important yeasts.</title>
        <authorList>
            <consortium name="DOE Joint Genome Institute"/>
            <person name="Riley R."/>
            <person name="Haridas S."/>
            <person name="Wolfe K.H."/>
            <person name="Lopes M.R."/>
            <person name="Hittinger C.T."/>
            <person name="Goker M."/>
            <person name="Salamov A."/>
            <person name="Wisecaver J."/>
            <person name="Long T.M."/>
            <person name="Aerts A.L."/>
            <person name="Barry K."/>
            <person name="Choi C."/>
            <person name="Clum A."/>
            <person name="Coughlan A.Y."/>
            <person name="Deshpande S."/>
            <person name="Douglass A.P."/>
            <person name="Hanson S.J."/>
            <person name="Klenk H.-P."/>
            <person name="Labutti K."/>
            <person name="Lapidus A."/>
            <person name="Lindquist E."/>
            <person name="Lipzen A."/>
            <person name="Meier-Kolthoff J.P."/>
            <person name="Ohm R.A."/>
            <person name="Otillar R.P."/>
            <person name="Pangilinan J."/>
            <person name="Peng Y."/>
            <person name="Rokas A."/>
            <person name="Rosa C.A."/>
            <person name="Scheuner C."/>
            <person name="Sibirny A.A."/>
            <person name="Slot J.C."/>
            <person name="Stielow J.B."/>
            <person name="Sun H."/>
            <person name="Kurtzman C.P."/>
            <person name="Blackwell M."/>
            <person name="Grigoriev I.V."/>
            <person name="Jeffries T.W."/>
        </authorList>
    </citation>
    <scope>NUCLEOTIDE SEQUENCE [LARGE SCALE GENOMIC DNA]</scope>
    <source>
        <strain evidence="2">DSM 1968</strain>
    </source>
</reference>
<dbReference type="EMBL" id="KV454480">
    <property type="protein sequence ID" value="ODV60967.1"/>
    <property type="molecule type" value="Genomic_DNA"/>
</dbReference>
<evidence type="ECO:0000313" key="2">
    <source>
        <dbReference type="Proteomes" id="UP000095038"/>
    </source>
</evidence>